<evidence type="ECO:0000256" key="1">
    <source>
        <dbReference type="SAM" id="MobiDB-lite"/>
    </source>
</evidence>
<protein>
    <submittedName>
        <fullName evidence="2">Uncharacterized protein</fullName>
    </submittedName>
</protein>
<feature type="region of interest" description="Disordered" evidence="1">
    <location>
        <begin position="63"/>
        <end position="95"/>
    </location>
</feature>
<gene>
    <name evidence="2" type="ORF">Psi02_23470</name>
</gene>
<evidence type="ECO:0000313" key="2">
    <source>
        <dbReference type="EMBL" id="GII45923.1"/>
    </source>
</evidence>
<proteinExistence type="predicted"/>
<evidence type="ECO:0000313" key="3">
    <source>
        <dbReference type="Proteomes" id="UP000644610"/>
    </source>
</evidence>
<name>A0A8J3UII0_9ACTN</name>
<comment type="caution">
    <text evidence="2">The sequence shown here is derived from an EMBL/GenBank/DDBJ whole genome shotgun (WGS) entry which is preliminary data.</text>
</comment>
<organism evidence="2 3">
    <name type="scientific">Planotetraspora silvatica</name>
    <dbReference type="NCBI Taxonomy" id="234614"/>
    <lineage>
        <taxon>Bacteria</taxon>
        <taxon>Bacillati</taxon>
        <taxon>Actinomycetota</taxon>
        <taxon>Actinomycetes</taxon>
        <taxon>Streptosporangiales</taxon>
        <taxon>Streptosporangiaceae</taxon>
        <taxon>Planotetraspora</taxon>
    </lineage>
</organism>
<dbReference type="AlphaFoldDB" id="A0A8J3UII0"/>
<reference evidence="2" key="1">
    <citation type="submission" date="2021-01" db="EMBL/GenBank/DDBJ databases">
        <title>Whole genome shotgun sequence of Planotetraspora silvatica NBRC 100141.</title>
        <authorList>
            <person name="Komaki H."/>
            <person name="Tamura T."/>
        </authorList>
    </citation>
    <scope>NUCLEOTIDE SEQUENCE</scope>
    <source>
        <strain evidence="2">NBRC 100141</strain>
    </source>
</reference>
<sequence length="95" mass="9817">MIGKANVKTTASFSRKNIFVSAAARARLTVTMDGIGAEVTAAGGAWVVSTASAMGDLGGVVRDESVRRPSRQPMGGVRVRRARSGGGRCPRARDG</sequence>
<keyword evidence="3" id="KW-1185">Reference proteome</keyword>
<dbReference type="Proteomes" id="UP000644610">
    <property type="component" value="Unassembled WGS sequence"/>
</dbReference>
<dbReference type="EMBL" id="BOOQ01000013">
    <property type="protein sequence ID" value="GII45923.1"/>
    <property type="molecule type" value="Genomic_DNA"/>
</dbReference>
<accession>A0A8J3UII0</accession>